<feature type="compositionally biased region" description="Basic and acidic residues" evidence="1">
    <location>
        <begin position="470"/>
        <end position="481"/>
    </location>
</feature>
<name>A0A9P4SEC0_9PEZI</name>
<evidence type="ECO:0000313" key="2">
    <source>
        <dbReference type="EMBL" id="KAF2841103.1"/>
    </source>
</evidence>
<organism evidence="2 3">
    <name type="scientific">Patellaria atrata CBS 101060</name>
    <dbReference type="NCBI Taxonomy" id="1346257"/>
    <lineage>
        <taxon>Eukaryota</taxon>
        <taxon>Fungi</taxon>
        <taxon>Dikarya</taxon>
        <taxon>Ascomycota</taxon>
        <taxon>Pezizomycotina</taxon>
        <taxon>Dothideomycetes</taxon>
        <taxon>Dothideomycetes incertae sedis</taxon>
        <taxon>Patellariales</taxon>
        <taxon>Patellariaceae</taxon>
        <taxon>Patellaria</taxon>
    </lineage>
</organism>
<sequence length="523" mass="58906">MSDTIGHLRTIGVTPSTFERIRLDYHGEFLIDLIEVSEEEIDDITEQWFAPFNDWVGRIGQLVDAHAPRTFWNAAIDALGYFLDEANRQIRQFNLLAQEEAKEEQMERRRKKNFTPWASSYYDEQEIPEHWRPSPLSPRRQPMSRNWNRRVSFDSPFLSQTDMGYWNHGNGMEHTVTTPPDTQSRYECSPDYMHGERSSSRPLSSAGSENQPTQPLSPTQGISNITTTSNSNNGVTTTQTTNLNVSPNIQMPINITVTIDSVPGEQTVNNYITVKPNINMPMHLNGSIREWTTENHYTGIGSKNPEVSHNEHEAGTVLTPSPDSENLLKRRRADSCDSDLPVPSTENEENHCTGCVCSFRAKRQRSSSFDESSRPSTPTERDLKARMLKLSEYQNPTIIGRKGSFQIPNIFPSLFLASLGRNDTRLKGGPSVKIATDEHFDFDHPDESIDEGMDFNSSESTPEMAQHTETNTKDTKKSHLPSEEDMKMAQELIDMQIPGLCGIHLHAQLLAGILAGTEKGGPV</sequence>
<dbReference type="EMBL" id="MU006091">
    <property type="protein sequence ID" value="KAF2841103.1"/>
    <property type="molecule type" value="Genomic_DNA"/>
</dbReference>
<dbReference type="Proteomes" id="UP000799429">
    <property type="component" value="Unassembled WGS sequence"/>
</dbReference>
<feature type="compositionally biased region" description="Polar residues" evidence="1">
    <location>
        <begin position="209"/>
        <end position="218"/>
    </location>
</feature>
<proteinExistence type="predicted"/>
<evidence type="ECO:0000313" key="3">
    <source>
        <dbReference type="Proteomes" id="UP000799429"/>
    </source>
</evidence>
<evidence type="ECO:0000256" key="1">
    <source>
        <dbReference type="SAM" id="MobiDB-lite"/>
    </source>
</evidence>
<feature type="region of interest" description="Disordered" evidence="1">
    <location>
        <begin position="454"/>
        <end position="481"/>
    </location>
</feature>
<reference evidence="2" key="1">
    <citation type="journal article" date="2020" name="Stud. Mycol.">
        <title>101 Dothideomycetes genomes: a test case for predicting lifestyles and emergence of pathogens.</title>
        <authorList>
            <person name="Haridas S."/>
            <person name="Albert R."/>
            <person name="Binder M."/>
            <person name="Bloem J."/>
            <person name="Labutti K."/>
            <person name="Salamov A."/>
            <person name="Andreopoulos B."/>
            <person name="Baker S."/>
            <person name="Barry K."/>
            <person name="Bills G."/>
            <person name="Bluhm B."/>
            <person name="Cannon C."/>
            <person name="Castanera R."/>
            <person name="Culley D."/>
            <person name="Daum C."/>
            <person name="Ezra D."/>
            <person name="Gonzalez J."/>
            <person name="Henrissat B."/>
            <person name="Kuo A."/>
            <person name="Liang C."/>
            <person name="Lipzen A."/>
            <person name="Lutzoni F."/>
            <person name="Magnuson J."/>
            <person name="Mondo S."/>
            <person name="Nolan M."/>
            <person name="Ohm R."/>
            <person name="Pangilinan J."/>
            <person name="Park H.-J."/>
            <person name="Ramirez L."/>
            <person name="Alfaro M."/>
            <person name="Sun H."/>
            <person name="Tritt A."/>
            <person name="Yoshinaga Y."/>
            <person name="Zwiers L.-H."/>
            <person name="Turgeon B."/>
            <person name="Goodwin S."/>
            <person name="Spatafora J."/>
            <person name="Crous P."/>
            <person name="Grigoriev I."/>
        </authorList>
    </citation>
    <scope>NUCLEOTIDE SEQUENCE</scope>
    <source>
        <strain evidence="2">CBS 101060</strain>
    </source>
</reference>
<comment type="caution">
    <text evidence="2">The sequence shown here is derived from an EMBL/GenBank/DDBJ whole genome shotgun (WGS) entry which is preliminary data.</text>
</comment>
<feature type="compositionally biased region" description="Low complexity" evidence="1">
    <location>
        <begin position="219"/>
        <end position="243"/>
    </location>
</feature>
<feature type="compositionally biased region" description="Polar residues" evidence="1">
    <location>
        <begin position="455"/>
        <end position="469"/>
    </location>
</feature>
<protein>
    <submittedName>
        <fullName evidence="2">Uncharacterized protein</fullName>
    </submittedName>
</protein>
<gene>
    <name evidence="2" type="ORF">M501DRAFT_1013919</name>
</gene>
<keyword evidence="3" id="KW-1185">Reference proteome</keyword>
<feature type="compositionally biased region" description="Polar residues" evidence="1">
    <location>
        <begin position="175"/>
        <end position="186"/>
    </location>
</feature>
<dbReference type="AlphaFoldDB" id="A0A9P4SEC0"/>
<accession>A0A9P4SEC0</accession>
<feature type="region of interest" description="Disordered" evidence="1">
    <location>
        <begin position="169"/>
        <end position="243"/>
    </location>
</feature>